<gene>
    <name evidence="1" type="ORF">SAMN05421879_1117</name>
</gene>
<organism evidence="1 2">
    <name type="scientific">Ornithinimicrobium cerasi</name>
    <dbReference type="NCBI Taxonomy" id="2248773"/>
    <lineage>
        <taxon>Bacteria</taxon>
        <taxon>Bacillati</taxon>
        <taxon>Actinomycetota</taxon>
        <taxon>Actinomycetes</taxon>
        <taxon>Micrococcales</taxon>
        <taxon>Ornithinimicrobiaceae</taxon>
        <taxon>Ornithinimicrobium</taxon>
    </lineage>
</organism>
<dbReference type="AlphaFoldDB" id="A0A285VSY2"/>
<evidence type="ECO:0000313" key="2">
    <source>
        <dbReference type="Proteomes" id="UP000219688"/>
    </source>
</evidence>
<dbReference type="EMBL" id="OBQK01000011">
    <property type="protein sequence ID" value="SOC57152.1"/>
    <property type="molecule type" value="Genomic_DNA"/>
</dbReference>
<reference evidence="2" key="1">
    <citation type="submission" date="2017-08" db="EMBL/GenBank/DDBJ databases">
        <authorList>
            <person name="Varghese N."/>
            <person name="Submissions S."/>
        </authorList>
    </citation>
    <scope>NUCLEOTIDE SEQUENCE [LARGE SCALE GENOMIC DNA]</scope>
    <source>
        <strain evidence="2">USBA17B2</strain>
    </source>
</reference>
<proteinExistence type="predicted"/>
<evidence type="ECO:0000313" key="1">
    <source>
        <dbReference type="EMBL" id="SOC57152.1"/>
    </source>
</evidence>
<name>A0A285VSY2_9MICO</name>
<dbReference type="Proteomes" id="UP000219688">
    <property type="component" value="Unassembled WGS sequence"/>
</dbReference>
<protein>
    <submittedName>
        <fullName evidence="1">Uncharacterized protein</fullName>
    </submittedName>
</protein>
<accession>A0A285VSY2</accession>
<sequence length="154" mass="16920">MSRQWWVAKAQCHTDNGFPAHYDGEGIETDVGPGQQRDYQEMTARCQSQVEAELGPLPSAIPYAAVELRALYHLNVETNSCLAQHGYPTTEPPTEESFVSTYQQVYAGHDGALDALWSPYPDDPNQAISAREACPPAMGPEITEWLEKHGGDTG</sequence>
<keyword evidence="2" id="KW-1185">Reference proteome</keyword>